<comment type="caution">
    <text evidence="1">The sequence shown here is derived from an EMBL/GenBank/DDBJ whole genome shotgun (WGS) entry which is preliminary data.</text>
</comment>
<reference evidence="1 2" key="2">
    <citation type="journal article" date="2015" name="Genome Announc.">
        <title>Draft Genome Sequence of Lactobacillus fermentum NB-22.</title>
        <authorList>
            <person name="Chaplin A.V."/>
            <person name="Shkoporov A.N."/>
            <person name="Efimov B.A."/>
            <person name="Pikina A.P."/>
            <person name="Borisova O.Y."/>
            <person name="Gladko I.A."/>
            <person name="Postnikova E.A."/>
            <person name="Lordkipanidze A.E."/>
            <person name="Kafarskaia L.I."/>
        </authorList>
    </citation>
    <scope>NUCLEOTIDE SEQUENCE [LARGE SCALE GENOMIC DNA]</scope>
    <source>
        <strain evidence="1 2">NB-22</strain>
    </source>
</reference>
<sequence>MRLNAACSSSPVCGNFCSLTADVALAADVGAVFVTAAGAAETALAEFVAALAALEPALAEFGVALALDALAGEDEAALEFGNSLV</sequence>
<name>A0A829LYM8_LIMFE</name>
<dbReference type="Proteomes" id="UP000018412">
    <property type="component" value="Unassembled WGS sequence"/>
</dbReference>
<reference evidence="2" key="1">
    <citation type="submission" date="2013-10" db="EMBL/GenBank/DDBJ databases">
        <title>Draft genome sequence of Lactobacillus fermentum NB-22.</title>
        <authorList>
            <person name="Chaplin A.V."/>
            <person name="Shkoporov A.N."/>
            <person name="Khokhlova E.V."/>
            <person name="Efimov B.A."/>
            <person name="Kafarskaia L.I."/>
        </authorList>
    </citation>
    <scope>NUCLEOTIDE SEQUENCE [LARGE SCALE GENOMIC DNA]</scope>
    <source>
        <strain evidence="2">NB-22</strain>
    </source>
</reference>
<gene>
    <name evidence="1" type="ORF">NB22_03675</name>
</gene>
<accession>A0A829LYM8</accession>
<evidence type="ECO:0000313" key="2">
    <source>
        <dbReference type="Proteomes" id="UP000018412"/>
    </source>
</evidence>
<dbReference type="AlphaFoldDB" id="A0A829LYM8"/>
<evidence type="ECO:0000313" key="1">
    <source>
        <dbReference type="EMBL" id="ESS01627.1"/>
    </source>
</evidence>
<proteinExistence type="predicted"/>
<dbReference type="EMBL" id="AYHA01000079">
    <property type="protein sequence ID" value="ESS01627.1"/>
    <property type="molecule type" value="Genomic_DNA"/>
</dbReference>
<organism evidence="1 2">
    <name type="scientific">Limosilactobacillus fermentum NB-22</name>
    <dbReference type="NCBI Taxonomy" id="1408443"/>
    <lineage>
        <taxon>Bacteria</taxon>
        <taxon>Bacillati</taxon>
        <taxon>Bacillota</taxon>
        <taxon>Bacilli</taxon>
        <taxon>Lactobacillales</taxon>
        <taxon>Lactobacillaceae</taxon>
        <taxon>Limosilactobacillus</taxon>
    </lineage>
</organism>
<protein>
    <submittedName>
        <fullName evidence="1">Uncharacterized protein</fullName>
    </submittedName>
</protein>